<evidence type="ECO:0000256" key="18">
    <source>
        <dbReference type="HAMAP-Rule" id="MF_00047"/>
    </source>
</evidence>
<dbReference type="Gene3D" id="3.30.470.20">
    <property type="entry name" value="ATP-grasp fold, B domain"/>
    <property type="match status" value="1"/>
</dbReference>
<dbReference type="EMBL" id="CP047650">
    <property type="protein sequence ID" value="QHI97755.1"/>
    <property type="molecule type" value="Genomic_DNA"/>
</dbReference>
<feature type="binding site" evidence="20">
    <location>
        <position position="124"/>
    </location>
    <ligand>
        <name>ATP</name>
        <dbReference type="ChEBI" id="CHEBI:30616"/>
    </ligand>
</feature>
<dbReference type="NCBIfam" id="NF002378">
    <property type="entry name" value="PRK01372.1"/>
    <property type="match status" value="1"/>
</dbReference>
<sequence length="348" mass="37533">MSRMRVGLIFGGKSAEHDVSVQSAFHVLQRLDAGRFDPRLVYVDPRGRWHTGRPAMQPTSSSELLRMACDASQSASAILDQVDVVFPLIHGTLGEDGSLQGLLRMAGLPFVGSPVLASALAMDKDFSKRLLRAAGIAVAPFVCLRRGVAADFDALAAELGLPMFVKPANQGSSVGIAKVDTREAFAAALATAFEYDHKVLVEAAIVGREIECAVLGNDDPRASVCGEVIVHDDFYAYDTKYLRADGAELAIPAAIGEPASARIRQLAVDAYEVLECQGLARVDFFLKPDGEPVLNEVNTLPGFTQVSMYPKLWEATGLAYGELITRLIELALERHQRDGALRATPEPR</sequence>
<evidence type="ECO:0000313" key="24">
    <source>
        <dbReference type="EMBL" id="QHI97755.1"/>
    </source>
</evidence>
<dbReference type="Gene3D" id="3.40.50.20">
    <property type="match status" value="1"/>
</dbReference>
<dbReference type="InterPro" id="IPR011127">
    <property type="entry name" value="Dala_Dala_lig_N"/>
</dbReference>
<name>A0A857J4H5_9BURK</name>
<dbReference type="GO" id="GO:0008360">
    <property type="term" value="P:regulation of cell shape"/>
    <property type="evidence" value="ECO:0007669"/>
    <property type="project" value="UniProtKB-KW"/>
</dbReference>
<dbReference type="GO" id="GO:0005829">
    <property type="term" value="C:cytosol"/>
    <property type="evidence" value="ECO:0007669"/>
    <property type="project" value="TreeGrafter"/>
</dbReference>
<evidence type="ECO:0000256" key="8">
    <source>
        <dbReference type="ARBA" id="ARBA00022723"/>
    </source>
</evidence>
<evidence type="ECO:0000256" key="1">
    <source>
        <dbReference type="ARBA" id="ARBA00001936"/>
    </source>
</evidence>
<evidence type="ECO:0000256" key="10">
    <source>
        <dbReference type="ARBA" id="ARBA00022840"/>
    </source>
</evidence>
<evidence type="ECO:0000256" key="2">
    <source>
        <dbReference type="ARBA" id="ARBA00003921"/>
    </source>
</evidence>
<evidence type="ECO:0000256" key="9">
    <source>
        <dbReference type="ARBA" id="ARBA00022741"/>
    </source>
</evidence>
<comment type="cofactor">
    <cofactor evidence="21">
        <name>Mg(2+)</name>
        <dbReference type="ChEBI" id="CHEBI:18420"/>
    </cofactor>
    <cofactor evidence="21">
        <name>Mn(2+)</name>
        <dbReference type="ChEBI" id="CHEBI:29035"/>
    </cofactor>
    <text evidence="21">Binds 2 magnesium or manganese ions per subunit.</text>
</comment>
<comment type="function">
    <text evidence="2 18">Cell wall formation.</text>
</comment>
<dbReference type="InterPro" id="IPR005905">
    <property type="entry name" value="D_ala_D_ala"/>
</dbReference>
<dbReference type="PANTHER" id="PTHR23132:SF25">
    <property type="entry name" value="D-ALANINE--D-ALANINE LIGASE A"/>
    <property type="match status" value="1"/>
</dbReference>
<keyword evidence="7 18" id="KW-0436">Ligase</keyword>
<dbReference type="InterPro" id="IPR013815">
    <property type="entry name" value="ATP_grasp_subdomain_1"/>
</dbReference>
<evidence type="ECO:0000256" key="22">
    <source>
        <dbReference type="PROSITE-ProRule" id="PRU00409"/>
    </source>
</evidence>
<dbReference type="GO" id="GO:0046872">
    <property type="term" value="F:metal ion binding"/>
    <property type="evidence" value="ECO:0007669"/>
    <property type="project" value="UniProtKB-KW"/>
</dbReference>
<dbReference type="KEGG" id="xyk:GT347_06975"/>
<reference evidence="24 25" key="1">
    <citation type="submission" date="2020-01" db="EMBL/GenBank/DDBJ databases">
        <title>Genome sequencing of strain KACC 21265.</title>
        <authorList>
            <person name="Heo J."/>
            <person name="Kim S.-J."/>
            <person name="Kim J.-S."/>
            <person name="Hong S.-B."/>
            <person name="Kwon S.-W."/>
        </authorList>
    </citation>
    <scope>NUCLEOTIDE SEQUENCE [LARGE SCALE GENOMIC DNA]</scope>
    <source>
        <strain evidence="24 25">KACC 21265</strain>
    </source>
</reference>
<keyword evidence="25" id="KW-1185">Reference proteome</keyword>
<protein>
    <recommendedName>
        <fullName evidence="18">D-alanine--D-alanine ligase</fullName>
        <ecNumber evidence="18">6.3.2.4</ecNumber>
    </recommendedName>
    <alternativeName>
        <fullName evidence="18">D-Ala-D-Ala ligase</fullName>
    </alternativeName>
    <alternativeName>
        <fullName evidence="18">D-alanylalanine synthetase</fullName>
    </alternativeName>
</protein>
<dbReference type="NCBIfam" id="NF002525">
    <property type="entry name" value="PRK01966.1-1"/>
    <property type="match status" value="1"/>
</dbReference>
<dbReference type="InterPro" id="IPR011095">
    <property type="entry name" value="Dala_Dala_lig_C"/>
</dbReference>
<dbReference type="HAMAP" id="MF_00047">
    <property type="entry name" value="Dala_Dala_lig"/>
    <property type="match status" value="1"/>
</dbReference>
<comment type="pathway">
    <text evidence="4 18">Cell wall biogenesis; peptidoglycan biosynthesis.</text>
</comment>
<dbReference type="InterPro" id="IPR011761">
    <property type="entry name" value="ATP-grasp"/>
</dbReference>
<evidence type="ECO:0000313" key="25">
    <source>
        <dbReference type="Proteomes" id="UP000464787"/>
    </source>
</evidence>
<evidence type="ECO:0000256" key="16">
    <source>
        <dbReference type="ARBA" id="ARBA00047614"/>
    </source>
</evidence>
<dbReference type="NCBIfam" id="TIGR01205">
    <property type="entry name" value="D_ala_D_alaTIGR"/>
    <property type="match status" value="1"/>
</dbReference>
<keyword evidence="13 18" id="KW-0573">Peptidoglycan synthesis</keyword>
<dbReference type="PROSITE" id="PS50975">
    <property type="entry name" value="ATP_GRASP"/>
    <property type="match status" value="1"/>
</dbReference>
<dbReference type="Gene3D" id="3.30.1490.20">
    <property type="entry name" value="ATP-grasp fold, A domain"/>
    <property type="match status" value="1"/>
</dbReference>
<keyword evidence="11 21" id="KW-0460">Magnesium</keyword>
<dbReference type="PANTHER" id="PTHR23132">
    <property type="entry name" value="D-ALANINE--D-ALANINE LIGASE"/>
    <property type="match status" value="1"/>
</dbReference>
<accession>A0A857J4H5</accession>
<dbReference type="SUPFAM" id="SSF52440">
    <property type="entry name" value="PreATP-grasp domain"/>
    <property type="match status" value="1"/>
</dbReference>
<keyword evidence="14 21" id="KW-0464">Manganese</keyword>
<comment type="catalytic activity">
    <reaction evidence="16 18">
        <text>2 D-alanine + ATP = D-alanyl-D-alanine + ADP + phosphate + H(+)</text>
        <dbReference type="Rhea" id="RHEA:11224"/>
        <dbReference type="ChEBI" id="CHEBI:15378"/>
        <dbReference type="ChEBI" id="CHEBI:30616"/>
        <dbReference type="ChEBI" id="CHEBI:43474"/>
        <dbReference type="ChEBI" id="CHEBI:57416"/>
        <dbReference type="ChEBI" id="CHEBI:57822"/>
        <dbReference type="ChEBI" id="CHEBI:456216"/>
        <dbReference type="EC" id="6.3.2.4"/>
    </reaction>
</comment>
<dbReference type="GO" id="GO:0071555">
    <property type="term" value="P:cell wall organization"/>
    <property type="evidence" value="ECO:0007669"/>
    <property type="project" value="UniProtKB-KW"/>
</dbReference>
<dbReference type="GO" id="GO:0005524">
    <property type="term" value="F:ATP binding"/>
    <property type="evidence" value="ECO:0007669"/>
    <property type="project" value="UniProtKB-UniRule"/>
</dbReference>
<dbReference type="FunFam" id="3.30.1490.20:FF:000007">
    <property type="entry name" value="D-alanine--D-alanine ligase"/>
    <property type="match status" value="1"/>
</dbReference>
<dbReference type="AlphaFoldDB" id="A0A857J4H5"/>
<evidence type="ECO:0000256" key="14">
    <source>
        <dbReference type="ARBA" id="ARBA00023211"/>
    </source>
</evidence>
<feature type="binding site" evidence="21">
    <location>
        <position position="283"/>
    </location>
    <ligand>
        <name>Mg(2+)</name>
        <dbReference type="ChEBI" id="CHEBI:18420"/>
        <label>1</label>
    </ligand>
</feature>
<proteinExistence type="inferred from homology"/>
<dbReference type="PIRSF" id="PIRSF039102">
    <property type="entry name" value="Ddl/VanB"/>
    <property type="match status" value="1"/>
</dbReference>
<keyword evidence="15 18" id="KW-0961">Cell wall biogenesis/degradation</keyword>
<gene>
    <name evidence="24" type="primary">ddlA</name>
    <name evidence="18" type="synonym">ddl</name>
    <name evidence="24" type="ORF">GT347_06975</name>
</gene>
<feature type="binding site" evidence="20">
    <location>
        <begin position="164"/>
        <end position="166"/>
    </location>
    <ligand>
        <name>ATP</name>
        <dbReference type="ChEBI" id="CHEBI:30616"/>
    </ligand>
</feature>
<feature type="binding site" evidence="20">
    <location>
        <begin position="295"/>
        <end position="296"/>
    </location>
    <ligand>
        <name>ATP</name>
        <dbReference type="ChEBI" id="CHEBI:30616"/>
    </ligand>
</feature>
<dbReference type="InterPro" id="IPR000291">
    <property type="entry name" value="D-Ala_lig_Van_CS"/>
</dbReference>
<comment type="subcellular location">
    <subcellularLocation>
        <location evidence="3 18">Cytoplasm</location>
    </subcellularLocation>
</comment>
<dbReference type="Pfam" id="PF07478">
    <property type="entry name" value="Dala_Dala_lig_C"/>
    <property type="match status" value="1"/>
</dbReference>
<evidence type="ECO:0000256" key="3">
    <source>
        <dbReference type="ARBA" id="ARBA00004496"/>
    </source>
</evidence>
<dbReference type="UniPathway" id="UPA00219"/>
<dbReference type="EC" id="6.3.2.4" evidence="18"/>
<dbReference type="GO" id="GO:0009252">
    <property type="term" value="P:peptidoglycan biosynthetic process"/>
    <property type="evidence" value="ECO:0007669"/>
    <property type="project" value="UniProtKB-UniRule"/>
</dbReference>
<feature type="domain" description="ATP-grasp" evidence="23">
    <location>
        <begin position="128"/>
        <end position="329"/>
    </location>
</feature>
<evidence type="ECO:0000259" key="23">
    <source>
        <dbReference type="PROSITE" id="PS50975"/>
    </source>
</evidence>
<feature type="active site" evidence="19">
    <location>
        <position position="16"/>
    </location>
</feature>
<feature type="active site" evidence="19">
    <location>
        <position position="172"/>
    </location>
</feature>
<evidence type="ECO:0000256" key="13">
    <source>
        <dbReference type="ARBA" id="ARBA00022984"/>
    </source>
</evidence>
<evidence type="ECO:0000256" key="17">
    <source>
        <dbReference type="ARBA" id="ARBA00060592"/>
    </source>
</evidence>
<evidence type="ECO:0000256" key="12">
    <source>
        <dbReference type="ARBA" id="ARBA00022960"/>
    </source>
</evidence>
<feature type="binding site" evidence="20">
    <location>
        <begin position="172"/>
        <end position="173"/>
    </location>
    <ligand>
        <name>ATP</name>
        <dbReference type="ChEBI" id="CHEBI:30616"/>
    </ligand>
</feature>
<dbReference type="Proteomes" id="UP000464787">
    <property type="component" value="Chromosome"/>
</dbReference>
<dbReference type="FunFam" id="3.30.470.20:FF:000008">
    <property type="entry name" value="D-alanine--D-alanine ligase"/>
    <property type="match status" value="1"/>
</dbReference>
<evidence type="ECO:0000256" key="15">
    <source>
        <dbReference type="ARBA" id="ARBA00023316"/>
    </source>
</evidence>
<feature type="binding site" evidence="21">
    <location>
        <position position="296"/>
    </location>
    <ligand>
        <name>Mg(2+)</name>
        <dbReference type="ChEBI" id="CHEBI:18420"/>
        <label>1</label>
    </ligand>
</feature>
<dbReference type="PROSITE" id="PS00843">
    <property type="entry name" value="DALA_DALA_LIGASE_1"/>
    <property type="match status" value="1"/>
</dbReference>
<comment type="pathway">
    <text evidence="17">Glycan biosynthesis.</text>
</comment>
<evidence type="ECO:0000256" key="4">
    <source>
        <dbReference type="ARBA" id="ARBA00004752"/>
    </source>
</evidence>
<evidence type="ECO:0000256" key="6">
    <source>
        <dbReference type="ARBA" id="ARBA00022490"/>
    </source>
</evidence>
<dbReference type="PROSITE" id="PS00844">
    <property type="entry name" value="DALA_DALA_LIGASE_2"/>
    <property type="match status" value="1"/>
</dbReference>
<organism evidence="24 25">
    <name type="scientific">Xylophilus rhododendri</name>
    <dbReference type="NCBI Taxonomy" id="2697032"/>
    <lineage>
        <taxon>Bacteria</taxon>
        <taxon>Pseudomonadati</taxon>
        <taxon>Pseudomonadota</taxon>
        <taxon>Betaproteobacteria</taxon>
        <taxon>Burkholderiales</taxon>
        <taxon>Xylophilus</taxon>
    </lineage>
</organism>
<evidence type="ECO:0000256" key="5">
    <source>
        <dbReference type="ARBA" id="ARBA00010871"/>
    </source>
</evidence>
<dbReference type="NCBIfam" id="NF002528">
    <property type="entry name" value="PRK01966.1-4"/>
    <property type="match status" value="1"/>
</dbReference>
<keyword evidence="8 21" id="KW-0479">Metal-binding</keyword>
<dbReference type="Pfam" id="PF01820">
    <property type="entry name" value="Dala_Dala_lig_N"/>
    <property type="match status" value="1"/>
</dbReference>
<comment type="cofactor">
    <cofactor evidence="1">
        <name>Mn(2+)</name>
        <dbReference type="ChEBI" id="CHEBI:29035"/>
    </cofactor>
</comment>
<evidence type="ECO:0000256" key="20">
    <source>
        <dbReference type="PIRSR" id="PIRSR039102-2"/>
    </source>
</evidence>
<comment type="similarity">
    <text evidence="5 18">Belongs to the D-alanine--D-alanine ligase family.</text>
</comment>
<keyword evidence="10 22" id="KW-0067">ATP-binding</keyword>
<keyword evidence="12 18" id="KW-0133">Cell shape</keyword>
<dbReference type="InterPro" id="IPR016185">
    <property type="entry name" value="PreATP-grasp_dom_sf"/>
</dbReference>
<keyword evidence="6 18" id="KW-0963">Cytoplasm</keyword>
<keyword evidence="9 20" id="KW-0547">Nucleotide-binding</keyword>
<feature type="binding site" evidence="21">
    <location>
        <position position="296"/>
    </location>
    <ligand>
        <name>Mg(2+)</name>
        <dbReference type="ChEBI" id="CHEBI:18420"/>
        <label>2</label>
    </ligand>
</feature>
<evidence type="ECO:0000256" key="7">
    <source>
        <dbReference type="ARBA" id="ARBA00022598"/>
    </source>
</evidence>
<dbReference type="SUPFAM" id="SSF56059">
    <property type="entry name" value="Glutathione synthetase ATP-binding domain-like"/>
    <property type="match status" value="1"/>
</dbReference>
<feature type="binding site" evidence="20">
    <location>
        <begin position="202"/>
        <end position="209"/>
    </location>
    <ligand>
        <name>ATP</name>
        <dbReference type="ChEBI" id="CHEBI:30616"/>
    </ligand>
</feature>
<evidence type="ECO:0000256" key="21">
    <source>
        <dbReference type="PIRSR" id="PIRSR039102-3"/>
    </source>
</evidence>
<feature type="binding site" evidence="21">
    <location>
        <position position="298"/>
    </location>
    <ligand>
        <name>Mg(2+)</name>
        <dbReference type="ChEBI" id="CHEBI:18420"/>
        <label>2</label>
    </ligand>
</feature>
<feature type="active site" evidence="19">
    <location>
        <position position="307"/>
    </location>
</feature>
<dbReference type="GO" id="GO:0008716">
    <property type="term" value="F:D-alanine-D-alanine ligase activity"/>
    <property type="evidence" value="ECO:0007669"/>
    <property type="project" value="UniProtKB-UniRule"/>
</dbReference>
<evidence type="ECO:0000256" key="11">
    <source>
        <dbReference type="ARBA" id="ARBA00022842"/>
    </source>
</evidence>
<evidence type="ECO:0000256" key="19">
    <source>
        <dbReference type="PIRSR" id="PIRSR039102-1"/>
    </source>
</evidence>